<dbReference type="Proteomes" id="UP001150925">
    <property type="component" value="Unassembled WGS sequence"/>
</dbReference>
<keyword evidence="6" id="KW-0067">ATP-binding</keyword>
<dbReference type="InterPro" id="IPR013749">
    <property type="entry name" value="PM/HMP-P_kinase-1"/>
</dbReference>
<protein>
    <recommendedName>
        <fullName evidence="2">pyridoxal kinase</fullName>
        <ecNumber evidence="2">2.7.1.35</ecNumber>
    </recommendedName>
</protein>
<keyword evidence="4" id="KW-0547">Nucleotide-binding</keyword>
<sequence>MKRILSIQSHVVSGYVGNKAATFPLQLLGYDVDAINTVQFSNHTGYNHCKGERTPSSTVVDLYEGLKLNGLDNYTSLLTGYMGNPESIEVVAHILTQLRESNPELFYVLDPVLGDDGQLYVHKDMIELYKQKLLPYANLITPNQFETELLTGTTIRTQDDVLQAMDQLHALGVDHVVMTSAELTGLAPNTTAAGDHAPRLHLFGSQRLPTSVNDPDACATYQRFRIDFPKLQGYFTGTGDLCCALLLAHLPQTMDDSIQDSLAVPGHLAQACEQVIATMAAIMGRTLAAQQAAGIEFQPNLPRSQRPSELVRYCELKLIQSRNEILAPVVQHRATIL</sequence>
<keyword evidence="3" id="KW-0808">Transferase</keyword>
<dbReference type="GO" id="GO:0009443">
    <property type="term" value="P:pyridoxal 5'-phosphate salvage"/>
    <property type="evidence" value="ECO:0007669"/>
    <property type="project" value="InterPro"/>
</dbReference>
<dbReference type="EC" id="2.7.1.35" evidence="2"/>
<accession>A0A9W8B205</accession>
<dbReference type="SUPFAM" id="SSF53613">
    <property type="entry name" value="Ribokinase-like"/>
    <property type="match status" value="1"/>
</dbReference>
<evidence type="ECO:0000256" key="3">
    <source>
        <dbReference type="ARBA" id="ARBA00022679"/>
    </source>
</evidence>
<dbReference type="PANTHER" id="PTHR10534:SF2">
    <property type="entry name" value="PYRIDOXAL KINASE"/>
    <property type="match status" value="1"/>
</dbReference>
<evidence type="ECO:0000256" key="2">
    <source>
        <dbReference type="ARBA" id="ARBA00012104"/>
    </source>
</evidence>
<proteinExistence type="inferred from homology"/>
<evidence type="ECO:0000313" key="9">
    <source>
        <dbReference type="Proteomes" id="UP001150925"/>
    </source>
</evidence>
<gene>
    <name evidence="8" type="ORF">IWQ62_000131</name>
</gene>
<dbReference type="InterPro" id="IPR029056">
    <property type="entry name" value="Ribokinase-like"/>
</dbReference>
<keyword evidence="5" id="KW-0418">Kinase</keyword>
<keyword evidence="9" id="KW-1185">Reference proteome</keyword>
<dbReference type="InterPro" id="IPR004625">
    <property type="entry name" value="PyrdxlKinase"/>
</dbReference>
<evidence type="ECO:0000313" key="8">
    <source>
        <dbReference type="EMBL" id="KAJ1970162.1"/>
    </source>
</evidence>
<feature type="domain" description="Pyridoxamine kinase/Phosphomethylpyrimidine kinase" evidence="7">
    <location>
        <begin position="79"/>
        <end position="189"/>
    </location>
</feature>
<dbReference type="AlphaFoldDB" id="A0A9W8B205"/>
<comment type="similarity">
    <text evidence="1">Belongs to the pyridoxine kinase family.</text>
</comment>
<dbReference type="EMBL" id="JANBPY010000004">
    <property type="protein sequence ID" value="KAJ1970162.1"/>
    <property type="molecule type" value="Genomic_DNA"/>
</dbReference>
<dbReference type="GO" id="GO:0005524">
    <property type="term" value="F:ATP binding"/>
    <property type="evidence" value="ECO:0007669"/>
    <property type="project" value="UniProtKB-KW"/>
</dbReference>
<evidence type="ECO:0000256" key="1">
    <source>
        <dbReference type="ARBA" id="ARBA00008805"/>
    </source>
</evidence>
<reference evidence="8" key="1">
    <citation type="submission" date="2022-07" db="EMBL/GenBank/DDBJ databases">
        <title>Phylogenomic reconstructions and comparative analyses of Kickxellomycotina fungi.</title>
        <authorList>
            <person name="Reynolds N.K."/>
            <person name="Stajich J.E."/>
            <person name="Barry K."/>
            <person name="Grigoriev I.V."/>
            <person name="Crous P."/>
            <person name="Smith M.E."/>
        </authorList>
    </citation>
    <scope>NUCLEOTIDE SEQUENCE</scope>
    <source>
        <strain evidence="8">RSA 1196</strain>
    </source>
</reference>
<evidence type="ECO:0000256" key="5">
    <source>
        <dbReference type="ARBA" id="ARBA00022777"/>
    </source>
</evidence>
<dbReference type="Gene3D" id="3.40.1190.20">
    <property type="match status" value="1"/>
</dbReference>
<dbReference type="NCBIfam" id="TIGR00687">
    <property type="entry name" value="pyridox_kin"/>
    <property type="match status" value="1"/>
</dbReference>
<name>A0A9W8B205_9FUNG</name>
<dbReference type="GO" id="GO:0005829">
    <property type="term" value="C:cytosol"/>
    <property type="evidence" value="ECO:0007669"/>
    <property type="project" value="TreeGrafter"/>
</dbReference>
<dbReference type="CDD" id="cd01173">
    <property type="entry name" value="pyridoxal_pyridoxamine_kinase"/>
    <property type="match status" value="1"/>
</dbReference>
<evidence type="ECO:0000259" key="7">
    <source>
        <dbReference type="Pfam" id="PF08543"/>
    </source>
</evidence>
<dbReference type="GO" id="GO:0008478">
    <property type="term" value="F:pyridoxal kinase activity"/>
    <property type="evidence" value="ECO:0007669"/>
    <property type="project" value="UniProtKB-EC"/>
</dbReference>
<dbReference type="OrthoDB" id="2104723at2759"/>
<evidence type="ECO:0000256" key="4">
    <source>
        <dbReference type="ARBA" id="ARBA00022741"/>
    </source>
</evidence>
<organism evidence="8 9">
    <name type="scientific">Dispira parvispora</name>
    <dbReference type="NCBI Taxonomy" id="1520584"/>
    <lineage>
        <taxon>Eukaryota</taxon>
        <taxon>Fungi</taxon>
        <taxon>Fungi incertae sedis</taxon>
        <taxon>Zoopagomycota</taxon>
        <taxon>Kickxellomycotina</taxon>
        <taxon>Dimargaritomycetes</taxon>
        <taxon>Dimargaritales</taxon>
        <taxon>Dimargaritaceae</taxon>
        <taxon>Dispira</taxon>
    </lineage>
</organism>
<evidence type="ECO:0000256" key="6">
    <source>
        <dbReference type="ARBA" id="ARBA00022840"/>
    </source>
</evidence>
<dbReference type="Pfam" id="PF08543">
    <property type="entry name" value="Phos_pyr_kin"/>
    <property type="match status" value="1"/>
</dbReference>
<comment type="caution">
    <text evidence="8">The sequence shown here is derived from an EMBL/GenBank/DDBJ whole genome shotgun (WGS) entry which is preliminary data.</text>
</comment>
<dbReference type="PANTHER" id="PTHR10534">
    <property type="entry name" value="PYRIDOXAL KINASE"/>
    <property type="match status" value="1"/>
</dbReference>